<accession>A0A2V3W7P5</accession>
<dbReference type="PANTHER" id="PTHR46211">
    <property type="entry name" value="GLYCEROPHOSPHORYL DIESTER PHOSPHODIESTERASE"/>
    <property type="match status" value="1"/>
</dbReference>
<dbReference type="PROSITE" id="PS50007">
    <property type="entry name" value="PIPLC_X_DOMAIN"/>
    <property type="match status" value="1"/>
</dbReference>
<dbReference type="EMBL" id="QJJQ01000001">
    <property type="protein sequence ID" value="PXW90403.1"/>
    <property type="molecule type" value="Genomic_DNA"/>
</dbReference>
<dbReference type="PROSITE" id="PS51704">
    <property type="entry name" value="GP_PDE"/>
    <property type="match status" value="1"/>
</dbReference>
<dbReference type="Proteomes" id="UP000247978">
    <property type="component" value="Unassembled WGS sequence"/>
</dbReference>
<dbReference type="OrthoDB" id="384721at2"/>
<evidence type="ECO:0000313" key="3">
    <source>
        <dbReference type="Proteomes" id="UP000247978"/>
    </source>
</evidence>
<keyword evidence="3" id="KW-1185">Reference proteome</keyword>
<sequence>MKIIAHRGASTYAPENTIAAFKKAIEQGADAIELDVRLSKDNIPVICHDATINRTSNGKGYIHNLTLKEVKKHDFGSYFHKKYKNETIPTLEEVLQFIGNTPIILHIELKNGPIIPENLEQKVLDVVYRHNFQGRVVYSSFDHLSLKRLAMLDPQAKIGLLFHMNLIHLFDYISNTGINIHSIHPNHFYVDKEMIHQARNRNVEVNIYTVNNLKIALEYKKMGVDGLITNDPLILT</sequence>
<dbReference type="RefSeq" id="WP_110393667.1">
    <property type="nucleotide sequence ID" value="NZ_JBHUHB010000001.1"/>
</dbReference>
<dbReference type="PANTHER" id="PTHR46211:SF1">
    <property type="entry name" value="GLYCEROPHOSPHODIESTER PHOSPHODIESTERASE, CYTOPLASMIC"/>
    <property type="match status" value="1"/>
</dbReference>
<feature type="domain" description="GP-PDE" evidence="1">
    <location>
        <begin position="1"/>
        <end position="236"/>
    </location>
</feature>
<reference evidence="2 3" key="1">
    <citation type="submission" date="2018-05" db="EMBL/GenBank/DDBJ databases">
        <title>Genomic Encyclopedia of Type Strains, Phase IV (KMG-IV): sequencing the most valuable type-strain genomes for metagenomic binning, comparative biology and taxonomic classification.</title>
        <authorList>
            <person name="Goeker M."/>
        </authorList>
    </citation>
    <scope>NUCLEOTIDE SEQUENCE [LARGE SCALE GENOMIC DNA]</scope>
    <source>
        <strain evidence="2 3">DSM 28556</strain>
    </source>
</reference>
<dbReference type="SUPFAM" id="SSF51695">
    <property type="entry name" value="PLC-like phosphodiesterases"/>
    <property type="match status" value="1"/>
</dbReference>
<proteinExistence type="predicted"/>
<gene>
    <name evidence="2" type="ORF">DFR56_101315</name>
</gene>
<dbReference type="GO" id="GO:0006629">
    <property type="term" value="P:lipid metabolic process"/>
    <property type="evidence" value="ECO:0007669"/>
    <property type="project" value="InterPro"/>
</dbReference>
<dbReference type="AlphaFoldDB" id="A0A2V3W7P5"/>
<name>A0A2V3W7P5_9BACI</name>
<dbReference type="CDD" id="cd08563">
    <property type="entry name" value="GDPD_TtGDE_like"/>
    <property type="match status" value="1"/>
</dbReference>
<protein>
    <submittedName>
        <fullName evidence="2">Glycerophosphoryl diester phosphodiesterase</fullName>
    </submittedName>
</protein>
<dbReference type="InterPro" id="IPR030395">
    <property type="entry name" value="GP_PDE_dom"/>
</dbReference>
<dbReference type="Gene3D" id="3.20.20.190">
    <property type="entry name" value="Phosphatidylinositol (PI) phosphodiesterase"/>
    <property type="match status" value="1"/>
</dbReference>
<dbReference type="GO" id="GO:0008081">
    <property type="term" value="F:phosphoric diester hydrolase activity"/>
    <property type="evidence" value="ECO:0007669"/>
    <property type="project" value="InterPro"/>
</dbReference>
<evidence type="ECO:0000313" key="2">
    <source>
        <dbReference type="EMBL" id="PXW90403.1"/>
    </source>
</evidence>
<dbReference type="InterPro" id="IPR017946">
    <property type="entry name" value="PLC-like_Pdiesterase_TIM-brl"/>
</dbReference>
<organism evidence="2 3">
    <name type="scientific">Pseudogracilibacillus auburnensis</name>
    <dbReference type="NCBI Taxonomy" id="1494959"/>
    <lineage>
        <taxon>Bacteria</taxon>
        <taxon>Bacillati</taxon>
        <taxon>Bacillota</taxon>
        <taxon>Bacilli</taxon>
        <taxon>Bacillales</taxon>
        <taxon>Bacillaceae</taxon>
        <taxon>Pseudogracilibacillus</taxon>
    </lineage>
</organism>
<evidence type="ECO:0000259" key="1">
    <source>
        <dbReference type="PROSITE" id="PS51704"/>
    </source>
</evidence>
<comment type="caution">
    <text evidence="2">The sequence shown here is derived from an EMBL/GenBank/DDBJ whole genome shotgun (WGS) entry which is preliminary data.</text>
</comment>
<dbReference type="Pfam" id="PF03009">
    <property type="entry name" value="GDPD"/>
    <property type="match status" value="1"/>
</dbReference>